<feature type="region of interest" description="Disordered" evidence="1">
    <location>
        <begin position="60"/>
        <end position="91"/>
    </location>
</feature>
<proteinExistence type="predicted"/>
<evidence type="ECO:0000313" key="2">
    <source>
        <dbReference type="EMBL" id="KAL1555133.1"/>
    </source>
</evidence>
<accession>A0ABD1HF96</accession>
<gene>
    <name evidence="2" type="ORF">AAHA92_15611</name>
</gene>
<comment type="caution">
    <text evidence="2">The sequence shown here is derived from an EMBL/GenBank/DDBJ whole genome shotgun (WGS) entry which is preliminary data.</text>
</comment>
<sequence>MPPKKKRTSVVFKVTSLRLRRFTSNGDNRPSKPDRFSLAIHHGGVFANQEYISAVLNRSSEPNQPCCRARRRTTQPLSSSSDQRRSSPGRRCLFERRSAAAVHSAVAREVTHSLASVVSVAELPSRIGSPVVRIKVSGVQDVLIE</sequence>
<evidence type="ECO:0000313" key="3">
    <source>
        <dbReference type="Proteomes" id="UP001567538"/>
    </source>
</evidence>
<dbReference type="AlphaFoldDB" id="A0ABD1HF96"/>
<evidence type="ECO:0000256" key="1">
    <source>
        <dbReference type="SAM" id="MobiDB-lite"/>
    </source>
</evidence>
<keyword evidence="3" id="KW-1185">Reference proteome</keyword>
<organism evidence="2 3">
    <name type="scientific">Salvia divinorum</name>
    <name type="common">Maria pastora</name>
    <name type="synonym">Diviner's sage</name>
    <dbReference type="NCBI Taxonomy" id="28513"/>
    <lineage>
        <taxon>Eukaryota</taxon>
        <taxon>Viridiplantae</taxon>
        <taxon>Streptophyta</taxon>
        <taxon>Embryophyta</taxon>
        <taxon>Tracheophyta</taxon>
        <taxon>Spermatophyta</taxon>
        <taxon>Magnoliopsida</taxon>
        <taxon>eudicotyledons</taxon>
        <taxon>Gunneridae</taxon>
        <taxon>Pentapetalae</taxon>
        <taxon>asterids</taxon>
        <taxon>lamiids</taxon>
        <taxon>Lamiales</taxon>
        <taxon>Lamiaceae</taxon>
        <taxon>Nepetoideae</taxon>
        <taxon>Mentheae</taxon>
        <taxon>Salviinae</taxon>
        <taxon>Salvia</taxon>
        <taxon>Salvia subgen. Calosphace</taxon>
    </lineage>
</organism>
<dbReference type="EMBL" id="JBEAFC010000006">
    <property type="protein sequence ID" value="KAL1555133.1"/>
    <property type="molecule type" value="Genomic_DNA"/>
</dbReference>
<name>A0ABD1HF96_SALDI</name>
<dbReference type="Proteomes" id="UP001567538">
    <property type="component" value="Unassembled WGS sequence"/>
</dbReference>
<reference evidence="2 3" key="1">
    <citation type="submission" date="2024-06" db="EMBL/GenBank/DDBJ databases">
        <title>A chromosome level genome sequence of Diviner's sage (Salvia divinorum).</title>
        <authorList>
            <person name="Ford S.A."/>
            <person name="Ro D.-K."/>
            <person name="Ness R.W."/>
            <person name="Phillips M.A."/>
        </authorList>
    </citation>
    <scope>NUCLEOTIDE SEQUENCE [LARGE SCALE GENOMIC DNA]</scope>
    <source>
        <strain evidence="2">SAF-2024a</strain>
        <tissue evidence="2">Leaf</tissue>
    </source>
</reference>
<protein>
    <submittedName>
        <fullName evidence="2">Uncharacterized protein</fullName>
    </submittedName>
</protein>